<dbReference type="GO" id="GO:0016747">
    <property type="term" value="F:acyltransferase activity, transferring groups other than amino-acyl groups"/>
    <property type="evidence" value="ECO:0007669"/>
    <property type="project" value="InterPro"/>
</dbReference>
<reference evidence="4 5" key="1">
    <citation type="submission" date="2020-08" db="EMBL/GenBank/DDBJ databases">
        <title>Genome sequence of Erysipelothrix inopinata DSM 15511T.</title>
        <authorList>
            <person name="Hyun D.-W."/>
            <person name="Bae J.-W."/>
        </authorList>
    </citation>
    <scope>NUCLEOTIDE SEQUENCE [LARGE SCALE GENOMIC DNA]</scope>
    <source>
        <strain evidence="4 5">DSM 15511</strain>
    </source>
</reference>
<dbReference type="PANTHER" id="PTHR43800">
    <property type="entry name" value="PEPTIDYL-LYSINE N-ACETYLTRANSFERASE YJAB"/>
    <property type="match status" value="1"/>
</dbReference>
<dbReference type="PROSITE" id="PS51186">
    <property type="entry name" value="GNAT"/>
    <property type="match status" value="1"/>
</dbReference>
<dbReference type="Pfam" id="PF13508">
    <property type="entry name" value="Acetyltransf_7"/>
    <property type="match status" value="1"/>
</dbReference>
<dbReference type="KEGG" id="eio:H9L01_05240"/>
<dbReference type="Proteomes" id="UP000515928">
    <property type="component" value="Chromosome"/>
</dbReference>
<gene>
    <name evidence="4" type="ORF">H9L01_05240</name>
</gene>
<evidence type="ECO:0000256" key="2">
    <source>
        <dbReference type="ARBA" id="ARBA00023315"/>
    </source>
</evidence>
<evidence type="ECO:0000256" key="1">
    <source>
        <dbReference type="ARBA" id="ARBA00022679"/>
    </source>
</evidence>
<proteinExistence type="predicted"/>
<dbReference type="CDD" id="cd04301">
    <property type="entry name" value="NAT_SF"/>
    <property type="match status" value="1"/>
</dbReference>
<keyword evidence="5" id="KW-1185">Reference proteome</keyword>
<name>A0A7G9S1N8_9FIRM</name>
<organism evidence="4 5">
    <name type="scientific">Erysipelothrix inopinata</name>
    <dbReference type="NCBI Taxonomy" id="225084"/>
    <lineage>
        <taxon>Bacteria</taxon>
        <taxon>Bacillati</taxon>
        <taxon>Bacillota</taxon>
        <taxon>Erysipelotrichia</taxon>
        <taxon>Erysipelotrichales</taxon>
        <taxon>Erysipelotrichaceae</taxon>
        <taxon>Erysipelothrix</taxon>
    </lineage>
</organism>
<accession>A0A7G9S1N8</accession>
<sequence>MITKFKNEDLRDVVDIWLQSNITAHHFISENYWKSMLPEVETMLPMATLYVNIVDGKIVGFIGLDDNHIEGIFIHPDHQSKGYGKDLLEYAKNIYSTLTLNVYDKNVRAKKFYLRENFEIVEESMDLINNEKDLVMTWSKI</sequence>
<keyword evidence="2" id="KW-0012">Acyltransferase</keyword>
<dbReference type="Gene3D" id="3.40.630.30">
    <property type="match status" value="1"/>
</dbReference>
<dbReference type="PANTHER" id="PTHR43800:SF1">
    <property type="entry name" value="PEPTIDYL-LYSINE N-ACETYLTRANSFERASE YJAB"/>
    <property type="match status" value="1"/>
</dbReference>
<dbReference type="SUPFAM" id="SSF55729">
    <property type="entry name" value="Acyl-CoA N-acyltransferases (Nat)"/>
    <property type="match status" value="1"/>
</dbReference>
<feature type="domain" description="N-acetyltransferase" evidence="3">
    <location>
        <begin position="1"/>
        <end position="141"/>
    </location>
</feature>
<keyword evidence="1 4" id="KW-0808">Transferase</keyword>
<dbReference type="InterPro" id="IPR016181">
    <property type="entry name" value="Acyl_CoA_acyltransferase"/>
</dbReference>
<dbReference type="AlphaFoldDB" id="A0A7G9S1N8"/>
<protein>
    <submittedName>
        <fullName evidence="4">GNAT family N-acetyltransferase</fullName>
    </submittedName>
</protein>
<evidence type="ECO:0000313" key="4">
    <source>
        <dbReference type="EMBL" id="QNN61763.1"/>
    </source>
</evidence>
<dbReference type="RefSeq" id="WP_187534956.1">
    <property type="nucleotide sequence ID" value="NZ_CBCSHU010000012.1"/>
</dbReference>
<dbReference type="InterPro" id="IPR000182">
    <property type="entry name" value="GNAT_dom"/>
</dbReference>
<evidence type="ECO:0000313" key="5">
    <source>
        <dbReference type="Proteomes" id="UP000515928"/>
    </source>
</evidence>
<evidence type="ECO:0000259" key="3">
    <source>
        <dbReference type="PROSITE" id="PS51186"/>
    </source>
</evidence>
<dbReference type="EMBL" id="CP060715">
    <property type="protein sequence ID" value="QNN61763.1"/>
    <property type="molecule type" value="Genomic_DNA"/>
</dbReference>